<sequence>MHNLFLGDLAHHVQRVLGIDADAQPPGEEHVRPHIPEEQQAQLDGVIDALKKGSRTGLMRFRRGYIASLALANNVTPRINLNVNSARCVERARTPKSFYVDALLEWCKTHPQVEIRCPPVLPHPITDFSTASAKTSNPAILHRGILRKTTMPSWLKRAPANFGSASHGKIKANQWRTVCLVNLTHTQLVDNYYMYYLKTAIKLFGENAMRTNNNHATQHLLECLRSFGPVHGWWAFPFERFNGIIQRTRTNRRLGGQMERSFMKSFCRGSNLRASLTHDSLPEAIADLQHIALDYFGADFRGTLHQDLSAMAFSVDGPKSPAQTTKKRIKLSPDVYSSLISRLNALDEGMQYQHYDKPAVSQYLQVEPHAVPKRSIKFKGVNLTPAWRHVGNSQVLLCPTAGSSISCAAQIQKIFLHTCPGRGSNVTDTFCVVRWYRELSDAQAALDPYQQFAAMDVRLCLDDFEPDELVVLSIDIISHFASCPTEIEGLDERCRVVLSLDRV</sequence>
<dbReference type="OrthoDB" id="3269001at2759"/>
<proteinExistence type="predicted"/>
<dbReference type="AlphaFoldDB" id="A0A9P7DQL1"/>
<name>A0A9P7DQL1_9AGAM</name>
<dbReference type="RefSeq" id="XP_041164475.1">
    <property type="nucleotide sequence ID" value="XM_041304877.1"/>
</dbReference>
<evidence type="ECO:0000313" key="2">
    <source>
        <dbReference type="Proteomes" id="UP000719766"/>
    </source>
</evidence>
<reference evidence="1" key="1">
    <citation type="journal article" date="2020" name="New Phytol.">
        <title>Comparative genomics reveals dynamic genome evolution in host specialist ectomycorrhizal fungi.</title>
        <authorList>
            <person name="Lofgren L.A."/>
            <person name="Nguyen N.H."/>
            <person name="Vilgalys R."/>
            <person name="Ruytinx J."/>
            <person name="Liao H.L."/>
            <person name="Branco S."/>
            <person name="Kuo A."/>
            <person name="LaButti K."/>
            <person name="Lipzen A."/>
            <person name="Andreopoulos W."/>
            <person name="Pangilinan J."/>
            <person name="Riley R."/>
            <person name="Hundley H."/>
            <person name="Na H."/>
            <person name="Barry K."/>
            <person name="Grigoriev I.V."/>
            <person name="Stajich J.E."/>
            <person name="Kennedy P.G."/>
        </authorList>
    </citation>
    <scope>NUCLEOTIDE SEQUENCE</scope>
    <source>
        <strain evidence="1">S12</strain>
    </source>
</reference>
<comment type="caution">
    <text evidence="1">The sequence shown here is derived from an EMBL/GenBank/DDBJ whole genome shotgun (WGS) entry which is preliminary data.</text>
</comment>
<evidence type="ECO:0000313" key="1">
    <source>
        <dbReference type="EMBL" id="KAG1800733.1"/>
    </source>
</evidence>
<dbReference type="Proteomes" id="UP000719766">
    <property type="component" value="Unassembled WGS sequence"/>
</dbReference>
<gene>
    <name evidence="1" type="ORF">HD556DRAFT_1430152</name>
</gene>
<dbReference type="EMBL" id="JABBWE010000008">
    <property type="protein sequence ID" value="KAG1800733.1"/>
    <property type="molecule type" value="Genomic_DNA"/>
</dbReference>
<dbReference type="GeneID" id="64598641"/>
<accession>A0A9P7DQL1</accession>
<organism evidence="1 2">
    <name type="scientific">Suillus plorans</name>
    <dbReference type="NCBI Taxonomy" id="116603"/>
    <lineage>
        <taxon>Eukaryota</taxon>
        <taxon>Fungi</taxon>
        <taxon>Dikarya</taxon>
        <taxon>Basidiomycota</taxon>
        <taxon>Agaricomycotina</taxon>
        <taxon>Agaricomycetes</taxon>
        <taxon>Agaricomycetidae</taxon>
        <taxon>Boletales</taxon>
        <taxon>Suillineae</taxon>
        <taxon>Suillaceae</taxon>
        <taxon>Suillus</taxon>
    </lineage>
</organism>
<protein>
    <submittedName>
        <fullName evidence="1">Uncharacterized protein</fullName>
    </submittedName>
</protein>
<keyword evidence="2" id="KW-1185">Reference proteome</keyword>